<proteinExistence type="predicted"/>
<feature type="non-terminal residue" evidence="3">
    <location>
        <position position="219"/>
    </location>
</feature>
<dbReference type="EMBL" id="JAKELL010000095">
    <property type="protein sequence ID" value="KAH8982880.1"/>
    <property type="molecule type" value="Genomic_DNA"/>
</dbReference>
<keyword evidence="4" id="KW-1185">Reference proteome</keyword>
<gene>
    <name evidence="3" type="ORF">EDB92DRAFT_1804173</name>
</gene>
<protein>
    <recommendedName>
        <fullName evidence="2">DUF6535 domain-containing protein</fullName>
    </recommendedName>
</protein>
<name>A0AAD4Q9G4_9AGAM</name>
<comment type="caution">
    <text evidence="3">The sequence shown here is derived from an EMBL/GenBank/DDBJ whole genome shotgun (WGS) entry which is preliminary data.</text>
</comment>
<keyword evidence="1" id="KW-0472">Membrane</keyword>
<sequence>MWTLSLSQFEKHDREITDRWKSETDGVLVFTGLFSATVAAFVIESYKRLSVDSGDQTVTLLSQMSQQLVGISNGTILPTPPPLSNSPPNLPSAVRVNILWLLSLAISITCALLATLIQQWTRRYMALSYLHDMPHERARVRTFLFTGMENFRMRQAVEAIPMLLHTSVFLFFAGLVDFFLLFNQTVAWVFIGWIGLFVSIYAAMTIIPNIIFSCPYRTP</sequence>
<organism evidence="3 4">
    <name type="scientific">Lactarius akahatsu</name>
    <dbReference type="NCBI Taxonomy" id="416441"/>
    <lineage>
        <taxon>Eukaryota</taxon>
        <taxon>Fungi</taxon>
        <taxon>Dikarya</taxon>
        <taxon>Basidiomycota</taxon>
        <taxon>Agaricomycotina</taxon>
        <taxon>Agaricomycetes</taxon>
        <taxon>Russulales</taxon>
        <taxon>Russulaceae</taxon>
        <taxon>Lactarius</taxon>
    </lineage>
</organism>
<reference evidence="3" key="1">
    <citation type="submission" date="2022-01" db="EMBL/GenBank/DDBJ databases">
        <title>Comparative genomics reveals a dynamic genome evolution in the ectomycorrhizal milk-cap (Lactarius) mushrooms.</title>
        <authorList>
            <consortium name="DOE Joint Genome Institute"/>
            <person name="Lebreton A."/>
            <person name="Tang N."/>
            <person name="Kuo A."/>
            <person name="LaButti K."/>
            <person name="Drula E."/>
            <person name="Barry K."/>
            <person name="Clum A."/>
            <person name="Lipzen A."/>
            <person name="Mousain D."/>
            <person name="Ng V."/>
            <person name="Wang R."/>
            <person name="Wang X."/>
            <person name="Dai Y."/>
            <person name="Henrissat B."/>
            <person name="Grigoriev I.V."/>
            <person name="Guerin-Laguette A."/>
            <person name="Yu F."/>
            <person name="Martin F.M."/>
        </authorList>
    </citation>
    <scope>NUCLEOTIDE SEQUENCE</scope>
    <source>
        <strain evidence="3">QP</strain>
    </source>
</reference>
<accession>A0AAD4Q9G4</accession>
<evidence type="ECO:0000256" key="1">
    <source>
        <dbReference type="SAM" id="Phobius"/>
    </source>
</evidence>
<evidence type="ECO:0000313" key="4">
    <source>
        <dbReference type="Proteomes" id="UP001201163"/>
    </source>
</evidence>
<keyword evidence="1" id="KW-1133">Transmembrane helix</keyword>
<feature type="transmembrane region" description="Helical" evidence="1">
    <location>
        <begin position="27"/>
        <end position="46"/>
    </location>
</feature>
<evidence type="ECO:0000313" key="3">
    <source>
        <dbReference type="EMBL" id="KAH8982880.1"/>
    </source>
</evidence>
<dbReference type="AlphaFoldDB" id="A0AAD4Q9G4"/>
<dbReference type="InterPro" id="IPR045338">
    <property type="entry name" value="DUF6535"/>
</dbReference>
<feature type="domain" description="DUF6535" evidence="2">
    <location>
        <begin position="2"/>
        <end position="179"/>
    </location>
</feature>
<dbReference type="Proteomes" id="UP001201163">
    <property type="component" value="Unassembled WGS sequence"/>
</dbReference>
<dbReference type="Pfam" id="PF20153">
    <property type="entry name" value="DUF6535"/>
    <property type="match status" value="1"/>
</dbReference>
<feature type="transmembrane region" description="Helical" evidence="1">
    <location>
        <begin position="98"/>
        <end position="117"/>
    </location>
</feature>
<feature type="transmembrane region" description="Helical" evidence="1">
    <location>
        <begin position="162"/>
        <end position="182"/>
    </location>
</feature>
<evidence type="ECO:0000259" key="2">
    <source>
        <dbReference type="Pfam" id="PF20153"/>
    </source>
</evidence>
<feature type="transmembrane region" description="Helical" evidence="1">
    <location>
        <begin position="188"/>
        <end position="212"/>
    </location>
</feature>
<keyword evidence="1" id="KW-0812">Transmembrane</keyword>